<evidence type="ECO:0000313" key="5">
    <source>
        <dbReference type="Proteomes" id="UP000498740"/>
    </source>
</evidence>
<dbReference type="PANTHER" id="PTHR43586:SF8">
    <property type="entry name" value="CYSTEINE DESULFURASE 1, CHLOROPLASTIC"/>
    <property type="match status" value="1"/>
</dbReference>
<organism evidence="4 5">
    <name type="scientific">Streptomyces microflavus</name>
    <name type="common">Streptomyces lipmanii</name>
    <dbReference type="NCBI Taxonomy" id="1919"/>
    <lineage>
        <taxon>Bacteria</taxon>
        <taxon>Bacillati</taxon>
        <taxon>Actinomycetota</taxon>
        <taxon>Actinomycetes</taxon>
        <taxon>Kitasatosporales</taxon>
        <taxon>Streptomycetaceae</taxon>
        <taxon>Streptomyces</taxon>
    </lineage>
</organism>
<accession>A0A7J0CPH5</accession>
<keyword evidence="2" id="KW-0663">Pyridoxal phosphate</keyword>
<keyword evidence="4" id="KW-0808">Transferase</keyword>
<dbReference type="AlphaFoldDB" id="A0A7J0CPH5"/>
<dbReference type="InterPro" id="IPR015424">
    <property type="entry name" value="PyrdxlP-dep_Trfase"/>
</dbReference>
<name>A0A7J0CPH5_STRMI</name>
<dbReference type="PANTHER" id="PTHR43586">
    <property type="entry name" value="CYSTEINE DESULFURASE"/>
    <property type="match status" value="1"/>
</dbReference>
<dbReference type="Pfam" id="PF00266">
    <property type="entry name" value="Aminotran_5"/>
    <property type="match status" value="1"/>
</dbReference>
<dbReference type="SUPFAM" id="SSF53383">
    <property type="entry name" value="PLP-dependent transferases"/>
    <property type="match status" value="1"/>
</dbReference>
<comment type="cofactor">
    <cofactor evidence="1">
        <name>pyridoxal 5'-phosphate</name>
        <dbReference type="ChEBI" id="CHEBI:597326"/>
    </cofactor>
</comment>
<dbReference type="InterPro" id="IPR000192">
    <property type="entry name" value="Aminotrans_V_dom"/>
</dbReference>
<dbReference type="Gene3D" id="3.40.640.10">
    <property type="entry name" value="Type I PLP-dependent aspartate aminotransferase-like (Major domain)"/>
    <property type="match status" value="1"/>
</dbReference>
<feature type="domain" description="Aminotransferase class V" evidence="3">
    <location>
        <begin position="6"/>
        <end position="390"/>
    </location>
</feature>
<gene>
    <name evidence="4" type="ORF">Smic_21710</name>
</gene>
<keyword evidence="4" id="KW-0032">Aminotransferase</keyword>
<evidence type="ECO:0000259" key="3">
    <source>
        <dbReference type="Pfam" id="PF00266"/>
    </source>
</evidence>
<proteinExistence type="predicted"/>
<dbReference type="GO" id="GO:0008483">
    <property type="term" value="F:transaminase activity"/>
    <property type="evidence" value="ECO:0007669"/>
    <property type="project" value="UniProtKB-KW"/>
</dbReference>
<evidence type="ECO:0000313" key="4">
    <source>
        <dbReference type="EMBL" id="GFN03615.1"/>
    </source>
</evidence>
<dbReference type="Gene3D" id="3.90.1150.10">
    <property type="entry name" value="Aspartate Aminotransferase, domain 1"/>
    <property type="match status" value="1"/>
</dbReference>
<dbReference type="InterPro" id="IPR015421">
    <property type="entry name" value="PyrdxlP-dep_Trfase_major"/>
</dbReference>
<evidence type="ECO:0000256" key="2">
    <source>
        <dbReference type="ARBA" id="ARBA00022898"/>
    </source>
</evidence>
<dbReference type="Proteomes" id="UP000498740">
    <property type="component" value="Unassembled WGS sequence"/>
</dbReference>
<dbReference type="EMBL" id="BLWD01000001">
    <property type="protein sequence ID" value="GFN03615.1"/>
    <property type="molecule type" value="Genomic_DNA"/>
</dbReference>
<dbReference type="InterPro" id="IPR015422">
    <property type="entry name" value="PyrdxlP-dep_Trfase_small"/>
</dbReference>
<comment type="caution">
    <text evidence="4">The sequence shown here is derived from an EMBL/GenBank/DDBJ whole genome shotgun (WGS) entry which is preliminary data.</text>
</comment>
<sequence length="402" mass="43828">MTYAALDYAASTPVLSQVWEDITEFVPRYGSVHRGSGHLSRYSTSVFENSREEVARFLHLRHDDEVVFTRSTTDSLNMLARCLPEGCPVYAFDTDHHAVLLPWRHDRLVLLDAPRSPAHAVEILDLALKDHDPGAEALVCLTGASNVTGELWPVRRMTDVAHRRGARVVLDAAQLVPHRPVSVQDLGVDWVAFSGHKLYAPFGAGVLAGRWDWPGRAEPYLAGGGATQSVRRTRASRLEVEWKRGVARHEAGSPNVIGAYAIASACRALSGVGFDALMEREKYLMDRVRAGLDGVPRLRLLHLFSDGAERVPVMSFTISGVDSLTLADRLSQEYGIGVRAGMFCAHPLMRHLLGDAATASCEAEEGGTAPLNAVRVSFGAGTTDEHIDRFVGSLKALMRDGS</sequence>
<protein>
    <submittedName>
        <fullName evidence="4">Aminotransferase</fullName>
    </submittedName>
</protein>
<reference evidence="4 5" key="1">
    <citation type="submission" date="2020-05" db="EMBL/GenBank/DDBJ databases">
        <title>Whole genome shotgun sequence of Streptomyces microflavus NBRC 13062.</title>
        <authorList>
            <person name="Komaki H."/>
            <person name="Tamura T."/>
        </authorList>
    </citation>
    <scope>NUCLEOTIDE SEQUENCE [LARGE SCALE GENOMIC DNA]</scope>
    <source>
        <strain evidence="4 5">NBRC 13062</strain>
    </source>
</reference>
<evidence type="ECO:0000256" key="1">
    <source>
        <dbReference type="ARBA" id="ARBA00001933"/>
    </source>
</evidence>